<dbReference type="EMBL" id="JBHTJV010000002">
    <property type="protein sequence ID" value="MFD0914874.1"/>
    <property type="molecule type" value="Genomic_DNA"/>
</dbReference>
<dbReference type="Gene3D" id="1.10.10.10">
    <property type="entry name" value="Winged helix-like DNA-binding domain superfamily/Winged helix DNA-binding domain"/>
    <property type="match status" value="1"/>
</dbReference>
<accession>A0ABW3F8S8</accession>
<keyword evidence="3" id="KW-0804">Transcription</keyword>
<evidence type="ECO:0000256" key="3">
    <source>
        <dbReference type="ARBA" id="ARBA00023163"/>
    </source>
</evidence>
<protein>
    <submittedName>
        <fullName evidence="6">GntR family transcriptional regulator</fullName>
    </submittedName>
</protein>
<dbReference type="InterPro" id="IPR000524">
    <property type="entry name" value="Tscrpt_reg_HTH_GntR"/>
</dbReference>
<dbReference type="PROSITE" id="PS50949">
    <property type="entry name" value="HTH_GNTR"/>
    <property type="match status" value="1"/>
</dbReference>
<evidence type="ECO:0000313" key="6">
    <source>
        <dbReference type="EMBL" id="MFD0914874.1"/>
    </source>
</evidence>
<evidence type="ECO:0000256" key="2">
    <source>
        <dbReference type="ARBA" id="ARBA00023125"/>
    </source>
</evidence>
<dbReference type="Gene3D" id="1.20.120.530">
    <property type="entry name" value="GntR ligand-binding domain-like"/>
    <property type="match status" value="1"/>
</dbReference>
<dbReference type="RefSeq" id="WP_377210733.1">
    <property type="nucleotide sequence ID" value="NZ_JBHTJV010000002.1"/>
</dbReference>
<dbReference type="CDD" id="cd07377">
    <property type="entry name" value="WHTH_GntR"/>
    <property type="match status" value="1"/>
</dbReference>
<dbReference type="PANTHER" id="PTHR43537">
    <property type="entry name" value="TRANSCRIPTIONAL REGULATOR, GNTR FAMILY"/>
    <property type="match status" value="1"/>
</dbReference>
<dbReference type="Proteomes" id="UP001597101">
    <property type="component" value="Unassembled WGS sequence"/>
</dbReference>
<dbReference type="InterPro" id="IPR011711">
    <property type="entry name" value="GntR_C"/>
</dbReference>
<dbReference type="SMART" id="SM00345">
    <property type="entry name" value="HTH_GNTR"/>
    <property type="match status" value="1"/>
</dbReference>
<keyword evidence="2" id="KW-0238">DNA-binding</keyword>
<comment type="caution">
    <text evidence="6">The sequence shown here is derived from an EMBL/GenBank/DDBJ whole genome shotgun (WGS) entry which is preliminary data.</text>
</comment>
<dbReference type="InterPro" id="IPR008920">
    <property type="entry name" value="TF_FadR/GntR_C"/>
</dbReference>
<dbReference type="InterPro" id="IPR036388">
    <property type="entry name" value="WH-like_DNA-bd_sf"/>
</dbReference>
<evidence type="ECO:0000259" key="5">
    <source>
        <dbReference type="PROSITE" id="PS50949"/>
    </source>
</evidence>
<proteinExistence type="predicted"/>
<name>A0ABW3F8S8_9HYPH</name>
<dbReference type="SMART" id="SM00895">
    <property type="entry name" value="FCD"/>
    <property type="match status" value="1"/>
</dbReference>
<evidence type="ECO:0000313" key="7">
    <source>
        <dbReference type="Proteomes" id="UP001597101"/>
    </source>
</evidence>
<feature type="domain" description="HTH gntR-type" evidence="5">
    <location>
        <begin position="26"/>
        <end position="93"/>
    </location>
</feature>
<dbReference type="Pfam" id="PF07729">
    <property type="entry name" value="FCD"/>
    <property type="match status" value="1"/>
</dbReference>
<feature type="region of interest" description="Disordered" evidence="4">
    <location>
        <begin position="1"/>
        <end position="26"/>
    </location>
</feature>
<sequence length="242" mass="27406">MSKSPAKLKLIKDDQPEDLSASQSPESMTSRAYTILKHDIISGKLKAGSKLKIEELRRQYDAGTSPIREALSLLTSDHLVERIDQRGFRVSSVSETEFAELLKTRCWLEAVALRESIQNGSQTWEESVVLANYRLSRIPRSQSSEVFIDNSEWETAHKHFHMTLLAECGSSMMRKFCDQLYDQNIRYRQLSGKSAYPSRDIAAEHNAIADAVLARDADKAVRLLVNHYQKTSGFLAQQLAED</sequence>
<dbReference type="InterPro" id="IPR036390">
    <property type="entry name" value="WH_DNA-bd_sf"/>
</dbReference>
<organism evidence="6 7">
    <name type="scientific">Pseudahrensia aquimaris</name>
    <dbReference type="NCBI Taxonomy" id="744461"/>
    <lineage>
        <taxon>Bacteria</taxon>
        <taxon>Pseudomonadati</taxon>
        <taxon>Pseudomonadota</taxon>
        <taxon>Alphaproteobacteria</taxon>
        <taxon>Hyphomicrobiales</taxon>
        <taxon>Ahrensiaceae</taxon>
        <taxon>Pseudahrensia</taxon>
    </lineage>
</organism>
<dbReference type="SUPFAM" id="SSF46785">
    <property type="entry name" value="Winged helix' DNA-binding domain"/>
    <property type="match status" value="1"/>
</dbReference>
<keyword evidence="7" id="KW-1185">Reference proteome</keyword>
<dbReference type="Pfam" id="PF00392">
    <property type="entry name" value="GntR"/>
    <property type="match status" value="1"/>
</dbReference>
<reference evidence="7" key="1">
    <citation type="journal article" date="2019" name="Int. J. Syst. Evol. Microbiol.">
        <title>The Global Catalogue of Microorganisms (GCM) 10K type strain sequencing project: providing services to taxonomists for standard genome sequencing and annotation.</title>
        <authorList>
            <consortium name="The Broad Institute Genomics Platform"/>
            <consortium name="The Broad Institute Genome Sequencing Center for Infectious Disease"/>
            <person name="Wu L."/>
            <person name="Ma J."/>
        </authorList>
    </citation>
    <scope>NUCLEOTIDE SEQUENCE [LARGE SCALE GENOMIC DNA]</scope>
    <source>
        <strain evidence="7">CCUG 60023</strain>
    </source>
</reference>
<evidence type="ECO:0000256" key="4">
    <source>
        <dbReference type="SAM" id="MobiDB-lite"/>
    </source>
</evidence>
<keyword evidence="1" id="KW-0805">Transcription regulation</keyword>
<evidence type="ECO:0000256" key="1">
    <source>
        <dbReference type="ARBA" id="ARBA00023015"/>
    </source>
</evidence>
<dbReference type="SUPFAM" id="SSF48008">
    <property type="entry name" value="GntR ligand-binding domain-like"/>
    <property type="match status" value="1"/>
</dbReference>
<gene>
    <name evidence="6" type="ORF">ACFQ14_00475</name>
</gene>
<dbReference type="PANTHER" id="PTHR43537:SF20">
    <property type="entry name" value="HTH-TYPE TRANSCRIPTIONAL REPRESSOR GLAR"/>
    <property type="match status" value="1"/>
</dbReference>